<evidence type="ECO:0000256" key="7">
    <source>
        <dbReference type="SAM" id="MobiDB-lite"/>
    </source>
</evidence>
<dbReference type="Pfam" id="PF02668">
    <property type="entry name" value="TauD"/>
    <property type="match status" value="1"/>
</dbReference>
<evidence type="ECO:0000313" key="10">
    <source>
        <dbReference type="EMBL" id="WWC67179.1"/>
    </source>
</evidence>
<keyword evidence="4" id="KW-0223">Dioxygenase</keyword>
<protein>
    <recommendedName>
        <fullName evidence="8">TauD/TfdA-like domain-containing protein</fullName>
    </recommendedName>
</protein>
<evidence type="ECO:0000256" key="6">
    <source>
        <dbReference type="ARBA" id="ARBA00023004"/>
    </source>
</evidence>
<evidence type="ECO:0000256" key="3">
    <source>
        <dbReference type="ARBA" id="ARBA00022723"/>
    </source>
</evidence>
<dbReference type="OrthoDB" id="406634at2759"/>
<dbReference type="PANTHER" id="PTHR10696:SF25">
    <property type="entry name" value="OXIDOREDUCTASE AIM17-RELATED"/>
    <property type="match status" value="1"/>
</dbReference>
<reference evidence="9" key="3">
    <citation type="submission" date="2016-07" db="EMBL/GenBank/DDBJ databases">
        <title>Evolution of pathogenesis and genome organization in the Tremellales.</title>
        <authorList>
            <person name="Cuomo C."/>
            <person name="Litvintseva A."/>
            <person name="Heitman J."/>
            <person name="Chen Y."/>
            <person name="Sun S."/>
            <person name="Springer D."/>
            <person name="Dromer F."/>
            <person name="Young S."/>
            <person name="Zeng Q."/>
            <person name="Chapman S."/>
            <person name="Gujja S."/>
            <person name="Saif S."/>
            <person name="Birren B."/>
        </authorList>
    </citation>
    <scope>NUCLEOTIDE SEQUENCE</scope>
    <source>
        <strain evidence="9">CBS 10737</strain>
    </source>
</reference>
<keyword evidence="5" id="KW-0560">Oxidoreductase</keyword>
<dbReference type="GO" id="GO:0046872">
    <property type="term" value="F:metal ion binding"/>
    <property type="evidence" value="ECO:0007669"/>
    <property type="project" value="UniProtKB-KW"/>
</dbReference>
<evidence type="ECO:0000313" key="11">
    <source>
        <dbReference type="Proteomes" id="UP000094020"/>
    </source>
</evidence>
<evidence type="ECO:0000256" key="2">
    <source>
        <dbReference type="ARBA" id="ARBA00008654"/>
    </source>
</evidence>
<dbReference type="EMBL" id="KI894007">
    <property type="protein sequence ID" value="OCF52940.1"/>
    <property type="molecule type" value="Genomic_DNA"/>
</dbReference>
<dbReference type="Gene3D" id="3.60.130.10">
    <property type="entry name" value="Clavaminate synthase-like"/>
    <property type="match status" value="1"/>
</dbReference>
<organism evidence="9">
    <name type="scientific">Kwoniella pini CBS 10737</name>
    <dbReference type="NCBI Taxonomy" id="1296096"/>
    <lineage>
        <taxon>Eukaryota</taxon>
        <taxon>Fungi</taxon>
        <taxon>Dikarya</taxon>
        <taxon>Basidiomycota</taxon>
        <taxon>Agaricomycotina</taxon>
        <taxon>Tremellomycetes</taxon>
        <taxon>Tremellales</taxon>
        <taxon>Cryptococcaceae</taxon>
        <taxon>Kwoniella</taxon>
    </lineage>
</organism>
<keyword evidence="6" id="KW-0408">Iron</keyword>
<comment type="similarity">
    <text evidence="2">Belongs to the gamma-BBH/TMLD family.</text>
</comment>
<gene>
    <name evidence="9" type="ORF">I206_00241</name>
    <name evidence="10" type="ORF">I206_101086</name>
</gene>
<feature type="compositionally biased region" description="Basic and acidic residues" evidence="7">
    <location>
        <begin position="154"/>
        <end position="169"/>
    </location>
</feature>
<dbReference type="InterPro" id="IPR038492">
    <property type="entry name" value="GBBH-like_N_sf"/>
</dbReference>
<dbReference type="GO" id="GO:0051213">
    <property type="term" value="F:dioxygenase activity"/>
    <property type="evidence" value="ECO:0007669"/>
    <property type="project" value="UniProtKB-KW"/>
</dbReference>
<dbReference type="InterPro" id="IPR003819">
    <property type="entry name" value="TauD/TfdA-like"/>
</dbReference>
<keyword evidence="3" id="KW-0479">Metal-binding</keyword>
<dbReference type="GeneID" id="30168610"/>
<dbReference type="RefSeq" id="XP_019014159.1">
    <property type="nucleotide sequence ID" value="XM_019152021.1"/>
</dbReference>
<evidence type="ECO:0000256" key="4">
    <source>
        <dbReference type="ARBA" id="ARBA00022964"/>
    </source>
</evidence>
<sequence>MATRIPVALTYSPIRHGVTSSSYTRNFQRCYQSTSESNPSSSASRSSYSRANLATLAAEGDLVVPDKTSGSKSLQTPNKSHPIPNQVKPLAFPPPKLKANPYAPNYAISEEDLDEPIEFANDPLSSDVGAENYASSSNSSIKGQSHHAATTLEEPNRGSHIDWNRNDSQTDRRESFYQMEGKTIELGVLESVTLHKNYIIYKNRTNIDGGVITWGRLRDSCTCKLCRDPNTSQKTYTTGQAMRKAYDNHPPLIEGIDLNSGTKGLKITWGNNKGEKSHISFFSRSKLRYLCEANSIKEGHYPSQIFNRKLWDSTSISNNQSLKLPYDMIRSRKAYTMLRLLEQLHTYGLVIIEGVPTNPTNDEDCHLRKVMGWIGEIRNTFYGETWNVKSMPQSKNVAYTNVDLGLHMDLLYFSSPPRIQALHCLRNRVNGGISYFVDSFKVAMDLPEDLYKTLTSTYIPYIYDNDNHYLRYSHKVIEDFGKNGNLISNPHTAINWSPPFRDTWVPSSSDNDEMNLEIKAKNELNTLWSITEFENKLNDSKYKLEFKMKEGDLILFDNRRILHARTSFYDKSIEEIKNEKIQIIKGEPNRWLKGCYLDGEVLWDKLNVLKKQIEKEKLLKDLGK</sequence>
<dbReference type="Gene3D" id="3.30.2020.30">
    <property type="match status" value="1"/>
</dbReference>
<dbReference type="EMBL" id="CP144519">
    <property type="protein sequence ID" value="WWC67179.1"/>
    <property type="molecule type" value="Genomic_DNA"/>
</dbReference>
<feature type="domain" description="TauD/TfdA-like" evidence="8">
    <location>
        <begin position="339"/>
        <end position="571"/>
    </location>
</feature>
<comment type="cofactor">
    <cofactor evidence="1">
        <name>Fe(2+)</name>
        <dbReference type="ChEBI" id="CHEBI:29033"/>
    </cofactor>
</comment>
<feature type="compositionally biased region" description="Polar residues" evidence="7">
    <location>
        <begin position="68"/>
        <end position="79"/>
    </location>
</feature>
<dbReference type="GO" id="GO:0045329">
    <property type="term" value="P:carnitine biosynthetic process"/>
    <property type="evidence" value="ECO:0007669"/>
    <property type="project" value="TreeGrafter"/>
</dbReference>
<proteinExistence type="inferred from homology"/>
<dbReference type="Proteomes" id="UP000094020">
    <property type="component" value="Chromosome 1"/>
</dbReference>
<accession>A0A1B9IC39</accession>
<evidence type="ECO:0000256" key="5">
    <source>
        <dbReference type="ARBA" id="ARBA00023002"/>
    </source>
</evidence>
<evidence type="ECO:0000259" key="8">
    <source>
        <dbReference type="Pfam" id="PF02668"/>
    </source>
</evidence>
<feature type="region of interest" description="Disordered" evidence="7">
    <location>
        <begin position="122"/>
        <end position="169"/>
    </location>
</feature>
<dbReference type="GO" id="GO:0005739">
    <property type="term" value="C:mitochondrion"/>
    <property type="evidence" value="ECO:0007669"/>
    <property type="project" value="TreeGrafter"/>
</dbReference>
<dbReference type="PANTHER" id="PTHR10696">
    <property type="entry name" value="GAMMA-BUTYROBETAINE HYDROXYLASE-RELATED"/>
    <property type="match status" value="1"/>
</dbReference>
<name>A0A1B9IC39_9TREE</name>
<evidence type="ECO:0000256" key="1">
    <source>
        <dbReference type="ARBA" id="ARBA00001954"/>
    </source>
</evidence>
<dbReference type="SUPFAM" id="SSF51197">
    <property type="entry name" value="Clavaminate synthase-like"/>
    <property type="match status" value="1"/>
</dbReference>
<dbReference type="InterPro" id="IPR042098">
    <property type="entry name" value="TauD-like_sf"/>
</dbReference>
<evidence type="ECO:0000313" key="9">
    <source>
        <dbReference type="EMBL" id="OCF52940.1"/>
    </source>
</evidence>
<dbReference type="STRING" id="1296096.A0A1B9IC39"/>
<dbReference type="InterPro" id="IPR050411">
    <property type="entry name" value="AlphaKG_dependent_hydroxylases"/>
</dbReference>
<reference evidence="10" key="4">
    <citation type="submission" date="2024-02" db="EMBL/GenBank/DDBJ databases">
        <title>Comparative genomics of Cryptococcus and Kwoniella reveals pathogenesis evolution and contrasting modes of karyotype evolution via chromosome fusion or intercentromeric recombination.</title>
        <authorList>
            <person name="Coelho M.A."/>
            <person name="David-Palma M."/>
            <person name="Shea T."/>
            <person name="Bowers K."/>
            <person name="McGinley-Smith S."/>
            <person name="Mohammad A.W."/>
            <person name="Gnirke A."/>
            <person name="Yurkov A.M."/>
            <person name="Nowrousian M."/>
            <person name="Sun S."/>
            <person name="Cuomo C.A."/>
            <person name="Heitman J."/>
        </authorList>
    </citation>
    <scope>NUCLEOTIDE SEQUENCE</scope>
    <source>
        <strain evidence="10">CBS 10737</strain>
    </source>
</reference>
<reference evidence="10" key="2">
    <citation type="submission" date="2013-07" db="EMBL/GenBank/DDBJ databases">
        <authorList>
            <consortium name="The Broad Institute Genome Sequencing Platform"/>
            <person name="Cuomo C."/>
            <person name="Litvintseva A."/>
            <person name="Chen Y."/>
            <person name="Heitman J."/>
            <person name="Sun S."/>
            <person name="Springer D."/>
            <person name="Dromer F."/>
            <person name="Young S.K."/>
            <person name="Zeng Q."/>
            <person name="Gargeya S."/>
            <person name="Fitzgerald M."/>
            <person name="Abouelleil A."/>
            <person name="Alvarado L."/>
            <person name="Berlin A.M."/>
            <person name="Chapman S.B."/>
            <person name="Dewar J."/>
            <person name="Goldberg J."/>
            <person name="Griggs A."/>
            <person name="Gujja S."/>
            <person name="Hansen M."/>
            <person name="Howarth C."/>
            <person name="Imamovic A."/>
            <person name="Larimer J."/>
            <person name="McCowan C."/>
            <person name="Murphy C."/>
            <person name="Pearson M."/>
            <person name="Priest M."/>
            <person name="Roberts A."/>
            <person name="Saif S."/>
            <person name="Shea T."/>
            <person name="Sykes S."/>
            <person name="Wortman J."/>
            <person name="Nusbaum C."/>
            <person name="Birren B."/>
        </authorList>
    </citation>
    <scope>NUCLEOTIDE SEQUENCE</scope>
    <source>
        <strain evidence="10">CBS 10737</strain>
    </source>
</reference>
<keyword evidence="11" id="KW-1185">Reference proteome</keyword>
<feature type="region of interest" description="Disordered" evidence="7">
    <location>
        <begin position="60"/>
        <end position="86"/>
    </location>
</feature>
<reference evidence="9" key="1">
    <citation type="submission" date="2013-07" db="EMBL/GenBank/DDBJ databases">
        <title>The Genome Sequence of Cryptococcus pinus CBS10737.</title>
        <authorList>
            <consortium name="The Broad Institute Genome Sequencing Platform"/>
            <person name="Cuomo C."/>
            <person name="Litvintseva A."/>
            <person name="Chen Y."/>
            <person name="Heitman J."/>
            <person name="Sun S."/>
            <person name="Springer D."/>
            <person name="Dromer F."/>
            <person name="Young S.K."/>
            <person name="Zeng Q."/>
            <person name="Gargeya S."/>
            <person name="Fitzgerald M."/>
            <person name="Abouelleil A."/>
            <person name="Alvarado L."/>
            <person name="Berlin A.M."/>
            <person name="Chapman S.B."/>
            <person name="Dewar J."/>
            <person name="Goldberg J."/>
            <person name="Griggs A."/>
            <person name="Gujja S."/>
            <person name="Hansen M."/>
            <person name="Howarth C."/>
            <person name="Imamovic A."/>
            <person name="Larimer J."/>
            <person name="McCowan C."/>
            <person name="Murphy C."/>
            <person name="Pearson M."/>
            <person name="Priest M."/>
            <person name="Roberts A."/>
            <person name="Saif S."/>
            <person name="Shea T."/>
            <person name="Sykes S."/>
            <person name="Wortman J."/>
            <person name="Nusbaum C."/>
            <person name="Birren B."/>
        </authorList>
    </citation>
    <scope>NUCLEOTIDE SEQUENCE [LARGE SCALE GENOMIC DNA]</scope>
    <source>
        <strain evidence="9">CBS 10737</strain>
    </source>
</reference>
<dbReference type="KEGG" id="kpin:30168610"/>
<feature type="compositionally biased region" description="Polar residues" evidence="7">
    <location>
        <begin position="133"/>
        <end position="143"/>
    </location>
</feature>
<dbReference type="AlphaFoldDB" id="A0A1B9IC39"/>